<dbReference type="AlphaFoldDB" id="E6SM72"/>
<keyword evidence="3 6" id="KW-0812">Transmembrane</keyword>
<keyword evidence="8" id="KW-1185">Reference proteome</keyword>
<keyword evidence="2" id="KW-1003">Cell membrane</keyword>
<gene>
    <name evidence="7" type="ordered locus">Tmar_1318</name>
</gene>
<dbReference type="Pfam" id="PF02653">
    <property type="entry name" value="BPD_transp_2"/>
    <property type="match status" value="1"/>
</dbReference>
<protein>
    <submittedName>
        <fullName evidence="7">Nucleoside ABC transporter membrane protein</fullName>
    </submittedName>
</protein>
<evidence type="ECO:0000313" key="8">
    <source>
        <dbReference type="Proteomes" id="UP000008915"/>
    </source>
</evidence>
<evidence type="ECO:0000313" key="7">
    <source>
        <dbReference type="EMBL" id="ADU51431.1"/>
    </source>
</evidence>
<dbReference type="PANTHER" id="PTHR43370">
    <property type="entry name" value="SUGAR ABC TRANSPORTER INTEGRAL MEMBRANE PROTEIN-RELATED"/>
    <property type="match status" value="1"/>
</dbReference>
<evidence type="ECO:0000256" key="5">
    <source>
        <dbReference type="ARBA" id="ARBA00023136"/>
    </source>
</evidence>
<accession>E6SM72</accession>
<feature type="transmembrane region" description="Helical" evidence="6">
    <location>
        <begin position="193"/>
        <end position="212"/>
    </location>
</feature>
<dbReference type="OrthoDB" id="9792579at2"/>
<dbReference type="GO" id="GO:0005886">
    <property type="term" value="C:plasma membrane"/>
    <property type="evidence" value="ECO:0007669"/>
    <property type="project" value="UniProtKB-SubCell"/>
</dbReference>
<feature type="transmembrane region" description="Helical" evidence="6">
    <location>
        <begin position="228"/>
        <end position="253"/>
    </location>
</feature>
<keyword evidence="4 6" id="KW-1133">Transmembrane helix</keyword>
<dbReference type="STRING" id="644966.Tmar_1318"/>
<dbReference type="PANTHER" id="PTHR43370:SF1">
    <property type="entry name" value="GUANOSINE ABC TRANSPORTER PERMEASE PROTEIN NUPQ"/>
    <property type="match status" value="1"/>
</dbReference>
<dbReference type="CDD" id="cd06580">
    <property type="entry name" value="TM_PBP1_transp_TpRbsC_like"/>
    <property type="match status" value="1"/>
</dbReference>
<dbReference type="HOGENOM" id="CLU_040769_1_2_9"/>
<keyword evidence="5 6" id="KW-0472">Membrane</keyword>
<dbReference type="GO" id="GO:0022857">
    <property type="term" value="F:transmembrane transporter activity"/>
    <property type="evidence" value="ECO:0007669"/>
    <property type="project" value="InterPro"/>
</dbReference>
<organism evidence="7 8">
    <name type="scientific">Thermaerobacter marianensis (strain ATCC 700841 / DSM 12885 / JCM 10246 / 7p75a)</name>
    <dbReference type="NCBI Taxonomy" id="644966"/>
    <lineage>
        <taxon>Bacteria</taxon>
        <taxon>Bacillati</taxon>
        <taxon>Bacillota</taxon>
        <taxon>Clostridia</taxon>
        <taxon>Eubacteriales</taxon>
        <taxon>Clostridiales Family XVII. Incertae Sedis</taxon>
        <taxon>Thermaerobacter</taxon>
    </lineage>
</organism>
<evidence type="ECO:0000256" key="2">
    <source>
        <dbReference type="ARBA" id="ARBA00022475"/>
    </source>
</evidence>
<feature type="transmembrane region" description="Helical" evidence="6">
    <location>
        <begin position="42"/>
        <end position="63"/>
    </location>
</feature>
<feature type="transmembrane region" description="Helical" evidence="6">
    <location>
        <begin position="98"/>
        <end position="117"/>
    </location>
</feature>
<evidence type="ECO:0000256" key="1">
    <source>
        <dbReference type="ARBA" id="ARBA00004651"/>
    </source>
</evidence>
<comment type="subcellular location">
    <subcellularLocation>
        <location evidence="1">Cell membrane</location>
        <topology evidence="1">Multi-pass membrane protein</topology>
    </subcellularLocation>
</comment>
<dbReference type="eggNOG" id="COG1079">
    <property type="taxonomic scope" value="Bacteria"/>
</dbReference>
<evidence type="ECO:0000256" key="3">
    <source>
        <dbReference type="ARBA" id="ARBA00022692"/>
    </source>
</evidence>
<reference evidence="8" key="2">
    <citation type="journal article" date="2010" name="Stand. Genomic Sci.">
        <title>Complete genome sequence of Thermaerobacter marianensis type strain (7p75aT).</title>
        <authorList>
            <person name="Han C."/>
            <person name="Gu W."/>
            <person name="Zhang X."/>
            <person name="Lapidus A."/>
            <person name="Nolan M."/>
            <person name="Copeland A."/>
            <person name="Lucas S."/>
            <person name="Glavina Del Rio T."/>
            <person name="Tice H."/>
            <person name="Cheng J."/>
            <person name="Tapia R."/>
            <person name="Goodwin L."/>
            <person name="Pitluck S."/>
            <person name="Pagani I."/>
            <person name="Ivanova N."/>
            <person name="Mavromatis K."/>
            <person name="Mikhailova N."/>
            <person name="Pati A."/>
            <person name="Chen A."/>
            <person name="Palaniappan K."/>
            <person name="Land M."/>
            <person name="Hauser L."/>
            <person name="Chang Y."/>
            <person name="Jeffries C."/>
            <person name="Schneider S."/>
            <person name="Rohde M."/>
            <person name="Goker M."/>
            <person name="Pukall R."/>
            <person name="Woyke T."/>
            <person name="Bristow J."/>
            <person name="Eisen J."/>
            <person name="Markowitz V."/>
            <person name="Hugenholtz P."/>
            <person name="Kyrpides N."/>
            <person name="Klenk H."/>
            <person name="Detter J."/>
        </authorList>
    </citation>
    <scope>NUCLEOTIDE SEQUENCE [LARGE SCALE GENOMIC DNA]</scope>
    <source>
        <strain evidence="8">ATCC 700841 / DSM 12885 / JCM 10246 / 7p75a</strain>
    </source>
</reference>
<dbReference type="Proteomes" id="UP000008915">
    <property type="component" value="Chromosome"/>
</dbReference>
<evidence type="ECO:0000256" key="6">
    <source>
        <dbReference type="SAM" id="Phobius"/>
    </source>
</evidence>
<dbReference type="KEGG" id="tmr:Tmar_1318"/>
<reference evidence="7 8" key="1">
    <citation type="journal article" date="2010" name="Stand. Genomic Sci.">
        <title>Complete genome sequence of Thermaerobacter marianensis type strain (7p75a).</title>
        <authorList>
            <person name="Han C."/>
            <person name="Gu W."/>
            <person name="Zhang X."/>
            <person name="Lapidus A."/>
            <person name="Nolan M."/>
            <person name="Copeland A."/>
            <person name="Lucas S."/>
            <person name="Del Rio T.G."/>
            <person name="Tice H."/>
            <person name="Cheng J.F."/>
            <person name="Tapia R."/>
            <person name="Goodwin L."/>
            <person name="Pitluck S."/>
            <person name="Pagani I."/>
            <person name="Ivanova N."/>
            <person name="Mavromatis K."/>
            <person name="Mikhailova N."/>
            <person name="Pati A."/>
            <person name="Chen A."/>
            <person name="Palaniappan K."/>
            <person name="Land M."/>
            <person name="Hauser L."/>
            <person name="Chang Y.J."/>
            <person name="Jeffries C.D."/>
            <person name="Schneider S."/>
            <person name="Rohde M."/>
            <person name="Goker M."/>
            <person name="Pukall R."/>
            <person name="Woyke T."/>
            <person name="Bristow J."/>
            <person name="Eisen J.A."/>
            <person name="Markowitz V."/>
            <person name="Hugenholtz P."/>
            <person name="Kyrpides N.C."/>
            <person name="Klenk H.P."/>
            <person name="Detter J.C."/>
        </authorList>
    </citation>
    <scope>NUCLEOTIDE SEQUENCE [LARGE SCALE GENOMIC DNA]</scope>
    <source>
        <strain evidence="8">ATCC 700841 / DSM 12885 / JCM 10246 / 7p75a</strain>
    </source>
</reference>
<proteinExistence type="predicted"/>
<sequence>MPAHEGTSVALLASLLALLAATLRLSLPVLITSVGATFTELGGVVNIGLEGMMLVGAFASAWAGITWGPLAGIAAGIAAGGLLALVHAVAAVRFRVDHIVSGVAINLLAAGLVRIGSYRVFGTATTSGRVEGLPPIPVPYLGDLSPLVVVGFLLIGVAWYVQQRTPFGLRLRACGENPLAADTLGVNVEAMRVAGVVLSGMLAGLAGSYLVVELNHVYVEGMTQGRGFVALAAMIFGNWTPTGAALASLLFGAAEALSIRANVAIPYQFLEMVPYVVTLLVLAGVMRRSTPPAAVGTHYSRGDE</sequence>
<feature type="transmembrane region" description="Helical" evidence="6">
    <location>
        <begin position="70"/>
        <end position="92"/>
    </location>
</feature>
<dbReference type="EMBL" id="CP002344">
    <property type="protein sequence ID" value="ADU51431.1"/>
    <property type="molecule type" value="Genomic_DNA"/>
</dbReference>
<dbReference type="RefSeq" id="WP_013495736.1">
    <property type="nucleotide sequence ID" value="NC_014831.1"/>
</dbReference>
<feature type="transmembrane region" description="Helical" evidence="6">
    <location>
        <begin position="265"/>
        <end position="285"/>
    </location>
</feature>
<dbReference type="InterPro" id="IPR001851">
    <property type="entry name" value="ABC_transp_permease"/>
</dbReference>
<feature type="transmembrane region" description="Helical" evidence="6">
    <location>
        <begin position="138"/>
        <end position="161"/>
    </location>
</feature>
<name>E6SM72_THEM7</name>
<evidence type="ECO:0000256" key="4">
    <source>
        <dbReference type="ARBA" id="ARBA00022989"/>
    </source>
</evidence>